<reference evidence="1 2" key="1">
    <citation type="journal article" date="2023" name="Insect Mol. Biol.">
        <title>Genome sequencing provides insights into the evolution of gene families encoding plant cell wall-degrading enzymes in longhorned beetles.</title>
        <authorList>
            <person name="Shin N.R."/>
            <person name="Okamura Y."/>
            <person name="Kirsch R."/>
            <person name="Pauchet Y."/>
        </authorList>
    </citation>
    <scope>NUCLEOTIDE SEQUENCE [LARGE SCALE GENOMIC DNA]</scope>
    <source>
        <strain evidence="1">EAD_L_NR</strain>
    </source>
</reference>
<organism evidence="1 2">
    <name type="scientific">Exocentrus adspersus</name>
    <dbReference type="NCBI Taxonomy" id="1586481"/>
    <lineage>
        <taxon>Eukaryota</taxon>
        <taxon>Metazoa</taxon>
        <taxon>Ecdysozoa</taxon>
        <taxon>Arthropoda</taxon>
        <taxon>Hexapoda</taxon>
        <taxon>Insecta</taxon>
        <taxon>Pterygota</taxon>
        <taxon>Neoptera</taxon>
        <taxon>Endopterygota</taxon>
        <taxon>Coleoptera</taxon>
        <taxon>Polyphaga</taxon>
        <taxon>Cucujiformia</taxon>
        <taxon>Chrysomeloidea</taxon>
        <taxon>Cerambycidae</taxon>
        <taxon>Lamiinae</taxon>
        <taxon>Acanthocinini</taxon>
        <taxon>Exocentrus</taxon>
    </lineage>
</organism>
<dbReference type="AlphaFoldDB" id="A0AAV8V6U7"/>
<proteinExistence type="predicted"/>
<keyword evidence="2" id="KW-1185">Reference proteome</keyword>
<comment type="caution">
    <text evidence="1">The sequence shown here is derived from an EMBL/GenBank/DDBJ whole genome shotgun (WGS) entry which is preliminary data.</text>
</comment>
<sequence length="77" mass="9412">MVRALFKLRPSKRKSLERLNHKVTDYFCVRKSDRRTKRELQEEKRLLLEYALRKGMEDGLESFFDSSEWELEGFDLR</sequence>
<name>A0AAV8V6U7_9CUCU</name>
<protein>
    <submittedName>
        <fullName evidence="1">Uncharacterized protein</fullName>
    </submittedName>
</protein>
<evidence type="ECO:0000313" key="1">
    <source>
        <dbReference type="EMBL" id="KAJ8909873.1"/>
    </source>
</evidence>
<accession>A0AAV8V6U7</accession>
<dbReference type="EMBL" id="JANEYG010000393">
    <property type="protein sequence ID" value="KAJ8909873.1"/>
    <property type="molecule type" value="Genomic_DNA"/>
</dbReference>
<evidence type="ECO:0000313" key="2">
    <source>
        <dbReference type="Proteomes" id="UP001159042"/>
    </source>
</evidence>
<gene>
    <name evidence="1" type="ORF">NQ315_013507</name>
</gene>
<dbReference type="Proteomes" id="UP001159042">
    <property type="component" value="Unassembled WGS sequence"/>
</dbReference>